<reference evidence="7" key="1">
    <citation type="submission" date="2021-08" db="EMBL/GenBank/DDBJ databases">
        <title>Complete genome sequence of Moraxella sp strain PS-22.</title>
        <authorList>
            <person name="Das S.K."/>
        </authorList>
    </citation>
    <scope>NUCLEOTIDE SEQUENCE</scope>
    <source>
        <strain evidence="7">PS-22</strain>
    </source>
</reference>
<comment type="subcellular location">
    <subcellularLocation>
        <location evidence="1">Membrane</location>
        <topology evidence="1">Multi-pass membrane protein</topology>
    </subcellularLocation>
</comment>
<protein>
    <submittedName>
        <fullName evidence="7">FUSC family protein</fullName>
    </submittedName>
</protein>
<feature type="transmembrane region" description="Helical" evidence="5">
    <location>
        <begin position="35"/>
        <end position="55"/>
    </location>
</feature>
<feature type="transmembrane region" description="Helical" evidence="5">
    <location>
        <begin position="249"/>
        <end position="268"/>
    </location>
</feature>
<evidence type="ECO:0000256" key="3">
    <source>
        <dbReference type="ARBA" id="ARBA00022989"/>
    </source>
</evidence>
<feature type="transmembrane region" description="Helical" evidence="5">
    <location>
        <begin position="62"/>
        <end position="78"/>
    </location>
</feature>
<evidence type="ECO:0000256" key="5">
    <source>
        <dbReference type="SAM" id="Phobius"/>
    </source>
</evidence>
<comment type="caution">
    <text evidence="7">The sequence shown here is derived from an EMBL/GenBank/DDBJ whole genome shotgun (WGS) entry which is preliminary data.</text>
</comment>
<keyword evidence="2 5" id="KW-0812">Transmembrane</keyword>
<dbReference type="EMBL" id="JACSYB010000001">
    <property type="protein sequence ID" value="MCG8146935.1"/>
    <property type="molecule type" value="Genomic_DNA"/>
</dbReference>
<dbReference type="InterPro" id="IPR049453">
    <property type="entry name" value="Memb_transporter_dom"/>
</dbReference>
<evidence type="ECO:0000313" key="7">
    <source>
        <dbReference type="EMBL" id="MCG8146935.1"/>
    </source>
</evidence>
<gene>
    <name evidence="7" type="ORF">H9W84_02145</name>
</gene>
<feature type="transmembrane region" description="Helical" evidence="5">
    <location>
        <begin position="326"/>
        <end position="349"/>
    </location>
</feature>
<sequence length="366" mass="40515">MINKRVFHLDNPITHQYIKHPLTTLTQFNRNPRPWHMPLFVAFAISFPVMIGAYLSDLRMGLLASLGAMVILNLPYTGSLLSRMTTVLACSFGMVACFAVGLVAHNVPILTIPLMFFVTFWCTLFSRYYKLPPPAGLFIIMASAIALFMPAPVSQIPQLIGVVVLGTLFAGMVACFYALLLIYNKPVLPVNTSMPVREILGDTLIVSAFIALSLLLALWLEMPKPYWVPMSCYVIMQGMNFQSMWGKQIHRIVGTAIGMLLAWLLLSVHLSDMGVALGIFGMMFCIETFVVRHYGVAVIFITPLTIFLAEYSAVQPTAISEIIVTRFWDTVLGCLMGVLGGIVILSPIVRQKLQVIVDKVVAKLPI</sequence>
<evidence type="ECO:0000259" key="6">
    <source>
        <dbReference type="Pfam" id="PF13515"/>
    </source>
</evidence>
<dbReference type="RefSeq" id="WP_076774878.1">
    <property type="nucleotide sequence ID" value="NZ_JACSYB010000001.1"/>
</dbReference>
<keyword evidence="3 5" id="KW-1133">Transmembrane helix</keyword>
<evidence type="ECO:0000256" key="2">
    <source>
        <dbReference type="ARBA" id="ARBA00022692"/>
    </source>
</evidence>
<evidence type="ECO:0000256" key="1">
    <source>
        <dbReference type="ARBA" id="ARBA00004141"/>
    </source>
</evidence>
<dbReference type="Pfam" id="PF13515">
    <property type="entry name" value="FUSC_2"/>
    <property type="match status" value="1"/>
</dbReference>
<dbReference type="AlphaFoldDB" id="A0A9X1UQ34"/>
<dbReference type="Proteomes" id="UP001139238">
    <property type="component" value="Unassembled WGS sequence"/>
</dbReference>
<accession>A0A9X1UQ34</accession>
<organism evidence="7 8">
    <name type="scientific">Moraxella tetraodonis</name>
    <dbReference type="NCBI Taxonomy" id="2767221"/>
    <lineage>
        <taxon>Bacteria</taxon>
        <taxon>Pseudomonadati</taxon>
        <taxon>Pseudomonadota</taxon>
        <taxon>Gammaproteobacteria</taxon>
        <taxon>Moraxellales</taxon>
        <taxon>Moraxellaceae</taxon>
        <taxon>Moraxella</taxon>
    </lineage>
</organism>
<keyword evidence="8" id="KW-1185">Reference proteome</keyword>
<evidence type="ECO:0000256" key="4">
    <source>
        <dbReference type="ARBA" id="ARBA00023136"/>
    </source>
</evidence>
<dbReference type="GO" id="GO:0016020">
    <property type="term" value="C:membrane"/>
    <property type="evidence" value="ECO:0007669"/>
    <property type="project" value="UniProtKB-SubCell"/>
</dbReference>
<feature type="transmembrane region" description="Helical" evidence="5">
    <location>
        <begin position="160"/>
        <end position="183"/>
    </location>
</feature>
<feature type="transmembrane region" description="Helical" evidence="5">
    <location>
        <begin position="203"/>
        <end position="220"/>
    </location>
</feature>
<keyword evidence="4 5" id="KW-0472">Membrane</keyword>
<feature type="domain" description="Integral membrane bound transporter" evidence="6">
    <location>
        <begin position="213"/>
        <end position="339"/>
    </location>
</feature>
<name>A0A9X1UQ34_9GAMM</name>
<evidence type="ECO:0000313" key="8">
    <source>
        <dbReference type="Proteomes" id="UP001139238"/>
    </source>
</evidence>
<feature type="transmembrane region" description="Helical" evidence="5">
    <location>
        <begin position="274"/>
        <end position="291"/>
    </location>
</feature>
<feature type="transmembrane region" description="Helical" evidence="5">
    <location>
        <begin position="135"/>
        <end position="153"/>
    </location>
</feature>
<proteinExistence type="predicted"/>
<feature type="transmembrane region" description="Helical" evidence="5">
    <location>
        <begin position="296"/>
        <end position="314"/>
    </location>
</feature>